<proteinExistence type="inferred from homology"/>
<comment type="similarity">
    <text evidence="6">Belongs to the fluoride channel Fluc/FEX (TC 1.A.43) family.</text>
</comment>
<organism evidence="9">
    <name type="scientific">freshwater metagenome</name>
    <dbReference type="NCBI Taxonomy" id="449393"/>
    <lineage>
        <taxon>unclassified sequences</taxon>
        <taxon>metagenomes</taxon>
        <taxon>ecological metagenomes</taxon>
    </lineage>
</organism>
<comment type="subcellular location">
    <subcellularLocation>
        <location evidence="1">Cell membrane</location>
        <topology evidence="1">Multi-pass membrane protein</topology>
    </subcellularLocation>
</comment>
<feature type="transmembrane region" description="Helical" evidence="8">
    <location>
        <begin position="120"/>
        <end position="142"/>
    </location>
</feature>
<accession>A0A6J7SAK5</accession>
<dbReference type="AlphaFoldDB" id="A0A6J7SAK5"/>
<feature type="transmembrane region" description="Helical" evidence="8">
    <location>
        <begin position="91"/>
        <end position="108"/>
    </location>
</feature>
<protein>
    <submittedName>
        <fullName evidence="9">Unannotated protein</fullName>
    </submittedName>
</protein>
<dbReference type="EMBL" id="CAFBPZ010000044">
    <property type="protein sequence ID" value="CAB5038233.1"/>
    <property type="molecule type" value="Genomic_DNA"/>
</dbReference>
<evidence type="ECO:0000256" key="8">
    <source>
        <dbReference type="SAM" id="Phobius"/>
    </source>
</evidence>
<evidence type="ECO:0000256" key="5">
    <source>
        <dbReference type="ARBA" id="ARBA00023136"/>
    </source>
</evidence>
<dbReference type="GO" id="GO:1903425">
    <property type="term" value="F:fluoride transmembrane transporter activity"/>
    <property type="evidence" value="ECO:0007669"/>
    <property type="project" value="TreeGrafter"/>
</dbReference>
<reference evidence="9" key="1">
    <citation type="submission" date="2020-05" db="EMBL/GenBank/DDBJ databases">
        <authorList>
            <person name="Chiriac C."/>
            <person name="Salcher M."/>
            <person name="Ghai R."/>
            <person name="Kavagutti S V."/>
        </authorList>
    </citation>
    <scope>NUCLEOTIDE SEQUENCE</scope>
</reference>
<evidence type="ECO:0000256" key="6">
    <source>
        <dbReference type="ARBA" id="ARBA00035120"/>
    </source>
</evidence>
<evidence type="ECO:0000256" key="3">
    <source>
        <dbReference type="ARBA" id="ARBA00022692"/>
    </source>
</evidence>
<dbReference type="GO" id="GO:0005886">
    <property type="term" value="C:plasma membrane"/>
    <property type="evidence" value="ECO:0007669"/>
    <property type="project" value="UniProtKB-SubCell"/>
</dbReference>
<name>A0A6J7SAK5_9ZZZZ</name>
<dbReference type="PANTHER" id="PTHR28259:SF1">
    <property type="entry name" value="FLUORIDE EXPORT PROTEIN 1-RELATED"/>
    <property type="match status" value="1"/>
</dbReference>
<dbReference type="HAMAP" id="MF_00454">
    <property type="entry name" value="FluC"/>
    <property type="match status" value="1"/>
</dbReference>
<feature type="transmembrane region" description="Helical" evidence="8">
    <location>
        <begin position="28"/>
        <end position="51"/>
    </location>
</feature>
<evidence type="ECO:0000256" key="4">
    <source>
        <dbReference type="ARBA" id="ARBA00022989"/>
    </source>
</evidence>
<sequence>MPGAGAKGQIRGQRPRVSGVTSRFPPRILAVIALGGVLGSLARFAIAQAFGADRLPILAATLMVNVVGAFAIGFAFPYLQSRNASALLQPFLITGVLGGFTTFSAFAAEVVVTSDGALTMLGYIAITLIAGLLAVPLGVRVFQVTARKP</sequence>
<gene>
    <name evidence="9" type="ORF">UFOPK4237_00785</name>
</gene>
<keyword evidence="3 8" id="KW-0812">Transmembrane</keyword>
<evidence type="ECO:0000313" key="9">
    <source>
        <dbReference type="EMBL" id="CAB5038233.1"/>
    </source>
</evidence>
<evidence type="ECO:0000256" key="1">
    <source>
        <dbReference type="ARBA" id="ARBA00004651"/>
    </source>
</evidence>
<keyword evidence="5 8" id="KW-0472">Membrane</keyword>
<comment type="catalytic activity">
    <reaction evidence="7">
        <text>fluoride(in) = fluoride(out)</text>
        <dbReference type="Rhea" id="RHEA:76159"/>
        <dbReference type="ChEBI" id="CHEBI:17051"/>
    </reaction>
    <physiologicalReaction direction="left-to-right" evidence="7">
        <dbReference type="Rhea" id="RHEA:76160"/>
    </physiologicalReaction>
</comment>
<evidence type="ECO:0000256" key="2">
    <source>
        <dbReference type="ARBA" id="ARBA00022475"/>
    </source>
</evidence>
<feature type="transmembrane region" description="Helical" evidence="8">
    <location>
        <begin position="57"/>
        <end position="79"/>
    </location>
</feature>
<dbReference type="Pfam" id="PF02537">
    <property type="entry name" value="CRCB"/>
    <property type="match status" value="1"/>
</dbReference>
<dbReference type="PANTHER" id="PTHR28259">
    <property type="entry name" value="FLUORIDE EXPORT PROTEIN 1-RELATED"/>
    <property type="match status" value="1"/>
</dbReference>
<keyword evidence="2" id="KW-1003">Cell membrane</keyword>
<dbReference type="InterPro" id="IPR003691">
    <property type="entry name" value="FluC"/>
</dbReference>
<evidence type="ECO:0000256" key="7">
    <source>
        <dbReference type="ARBA" id="ARBA00035585"/>
    </source>
</evidence>
<keyword evidence="4 8" id="KW-1133">Transmembrane helix</keyword>